<evidence type="ECO:0000313" key="3">
    <source>
        <dbReference type="Proteomes" id="UP001219525"/>
    </source>
</evidence>
<name>A0AAD6YDC0_9AGAR</name>
<protein>
    <submittedName>
        <fullName evidence="2">Uncharacterized protein</fullName>
    </submittedName>
</protein>
<sequence length="530" mass="57620">MSVPRGVVLGPYHAFNSYFTWYPRDPWSVKATVSAALALQSSSAQIVGPRAIGHSFAVGIFRAATDLVLSGADFRCSTIECVQMGAVVANTYEWFVAGFGDFDNLNTIPWHARLATTDSAVFLDIRHARVGCSSATGSSALTPDRQISRVLGNSTEKSFRRVIGSQRVAQDQALPAALLHRCPKGLRSPSAGRTEIRVIAFPSRQVPEVNLEFVSDLVIRIFHSIRVRKYSNLRTTSVSASRGSPFSVPQLNPPHRQLTTNLQNAAAFATDMLITFCLCWRLRKSRSGIQSTNKTLNFLIPAVNWSVFTVFVAALNIILVCDTRFPSRYEQPNQAHAHANASPQFLSRPGTFDSIISLLISDKFASSRKAMIHALALLTSSRTVHMNSSTRANKHAIQTGRSSRGGGAVEQHIAMPSLASSESRPPLSASRRQPKCGTMEHFVHSARFGVSISILSSSANRVPAADSLVCPYERSRSGAFSATGDRLRVKQLNRIAMRRHDRKKTAPDSKCTTASACASICNPFDSGSGG</sequence>
<feature type="transmembrane region" description="Helical" evidence="1">
    <location>
        <begin position="295"/>
        <end position="319"/>
    </location>
</feature>
<proteinExistence type="predicted"/>
<comment type="caution">
    <text evidence="2">The sequence shown here is derived from an EMBL/GenBank/DDBJ whole genome shotgun (WGS) entry which is preliminary data.</text>
</comment>
<gene>
    <name evidence="2" type="ORF">GGX14DRAFT_392230</name>
</gene>
<keyword evidence="1" id="KW-0472">Membrane</keyword>
<accession>A0AAD6YDC0</accession>
<dbReference type="AlphaFoldDB" id="A0AAD6YDC0"/>
<organism evidence="2 3">
    <name type="scientific">Mycena pura</name>
    <dbReference type="NCBI Taxonomy" id="153505"/>
    <lineage>
        <taxon>Eukaryota</taxon>
        <taxon>Fungi</taxon>
        <taxon>Dikarya</taxon>
        <taxon>Basidiomycota</taxon>
        <taxon>Agaricomycotina</taxon>
        <taxon>Agaricomycetes</taxon>
        <taxon>Agaricomycetidae</taxon>
        <taxon>Agaricales</taxon>
        <taxon>Marasmiineae</taxon>
        <taxon>Mycenaceae</taxon>
        <taxon>Mycena</taxon>
    </lineage>
</organism>
<dbReference type="EMBL" id="JARJCW010000018">
    <property type="protein sequence ID" value="KAJ7214963.1"/>
    <property type="molecule type" value="Genomic_DNA"/>
</dbReference>
<keyword evidence="3" id="KW-1185">Reference proteome</keyword>
<keyword evidence="1" id="KW-0812">Transmembrane</keyword>
<keyword evidence="1" id="KW-1133">Transmembrane helix</keyword>
<evidence type="ECO:0000256" key="1">
    <source>
        <dbReference type="SAM" id="Phobius"/>
    </source>
</evidence>
<evidence type="ECO:0000313" key="2">
    <source>
        <dbReference type="EMBL" id="KAJ7214963.1"/>
    </source>
</evidence>
<dbReference type="Proteomes" id="UP001219525">
    <property type="component" value="Unassembled WGS sequence"/>
</dbReference>
<reference evidence="2" key="1">
    <citation type="submission" date="2023-03" db="EMBL/GenBank/DDBJ databases">
        <title>Massive genome expansion in bonnet fungi (Mycena s.s.) driven by repeated elements and novel gene families across ecological guilds.</title>
        <authorList>
            <consortium name="Lawrence Berkeley National Laboratory"/>
            <person name="Harder C.B."/>
            <person name="Miyauchi S."/>
            <person name="Viragh M."/>
            <person name="Kuo A."/>
            <person name="Thoen E."/>
            <person name="Andreopoulos B."/>
            <person name="Lu D."/>
            <person name="Skrede I."/>
            <person name="Drula E."/>
            <person name="Henrissat B."/>
            <person name="Morin E."/>
            <person name="Kohler A."/>
            <person name="Barry K."/>
            <person name="LaButti K."/>
            <person name="Morin E."/>
            <person name="Salamov A."/>
            <person name="Lipzen A."/>
            <person name="Mereny Z."/>
            <person name="Hegedus B."/>
            <person name="Baldrian P."/>
            <person name="Stursova M."/>
            <person name="Weitz H."/>
            <person name="Taylor A."/>
            <person name="Grigoriev I.V."/>
            <person name="Nagy L.G."/>
            <person name="Martin F."/>
            <person name="Kauserud H."/>
        </authorList>
    </citation>
    <scope>NUCLEOTIDE SEQUENCE</scope>
    <source>
        <strain evidence="2">9144</strain>
    </source>
</reference>